<dbReference type="Proteomes" id="UP000077266">
    <property type="component" value="Unassembled WGS sequence"/>
</dbReference>
<organism evidence="1 3">
    <name type="scientific">Exidia glandulosa HHB12029</name>
    <dbReference type="NCBI Taxonomy" id="1314781"/>
    <lineage>
        <taxon>Eukaryota</taxon>
        <taxon>Fungi</taxon>
        <taxon>Dikarya</taxon>
        <taxon>Basidiomycota</taxon>
        <taxon>Agaricomycotina</taxon>
        <taxon>Agaricomycetes</taxon>
        <taxon>Auriculariales</taxon>
        <taxon>Exidiaceae</taxon>
        <taxon>Exidia</taxon>
    </lineage>
</organism>
<evidence type="ECO:0000313" key="2">
    <source>
        <dbReference type="EMBL" id="KZV99903.1"/>
    </source>
</evidence>
<protein>
    <submittedName>
        <fullName evidence="1">Uncharacterized protein</fullName>
    </submittedName>
</protein>
<evidence type="ECO:0000313" key="3">
    <source>
        <dbReference type="Proteomes" id="UP000077266"/>
    </source>
</evidence>
<gene>
    <name evidence="2" type="ORF">EXIGLDRAFT_762201</name>
    <name evidence="1" type="ORF">EXIGLDRAFT_766250</name>
</gene>
<name>A0A165JWN3_EXIGL</name>
<accession>A0A165JWN3</accession>
<reference evidence="1 3" key="1">
    <citation type="journal article" date="2016" name="Mol. Biol. Evol.">
        <title>Comparative Genomics of Early-Diverging Mushroom-Forming Fungi Provides Insights into the Origins of Lignocellulose Decay Capabilities.</title>
        <authorList>
            <person name="Nagy L.G."/>
            <person name="Riley R."/>
            <person name="Tritt A."/>
            <person name="Adam C."/>
            <person name="Daum C."/>
            <person name="Floudas D."/>
            <person name="Sun H."/>
            <person name="Yadav J.S."/>
            <person name="Pangilinan J."/>
            <person name="Larsson K.H."/>
            <person name="Matsuura K."/>
            <person name="Barry K."/>
            <person name="Labutti K."/>
            <person name="Kuo R."/>
            <person name="Ohm R.A."/>
            <person name="Bhattacharya S.S."/>
            <person name="Shirouzu T."/>
            <person name="Yoshinaga Y."/>
            <person name="Martin F.M."/>
            <person name="Grigoriev I.V."/>
            <person name="Hibbett D.S."/>
        </authorList>
    </citation>
    <scope>NUCLEOTIDE SEQUENCE [LARGE SCALE GENOMIC DNA]</scope>
    <source>
        <strain evidence="1 3">HHB12029</strain>
    </source>
</reference>
<evidence type="ECO:0000313" key="1">
    <source>
        <dbReference type="EMBL" id="KZV95441.1"/>
    </source>
</evidence>
<dbReference type="AlphaFoldDB" id="A0A165JWN3"/>
<proteinExistence type="predicted"/>
<keyword evidence="3" id="KW-1185">Reference proteome</keyword>
<sequence>MCCYRFVTNYFKRCDHSVPLPDEQIECGNPRCVHSKYHDPACVEPECRRTCIQYRTHPQRYNPQIDKLCPYCQEKLMRMQRGY</sequence>
<dbReference type="EMBL" id="KV425905">
    <property type="protein sequence ID" value="KZV99903.1"/>
    <property type="molecule type" value="Genomic_DNA"/>
</dbReference>
<dbReference type="OrthoDB" id="2748942at2759"/>
<dbReference type="EMBL" id="KV425957">
    <property type="protein sequence ID" value="KZV95441.1"/>
    <property type="molecule type" value="Genomic_DNA"/>
</dbReference>